<feature type="domain" description="DNA topoisomerase type IIA subunit B" evidence="10">
    <location>
        <begin position="130"/>
        <end position="234"/>
    </location>
</feature>
<protein>
    <recommendedName>
        <fullName evidence="3">DNA topoisomerase (ATP-hydrolyzing)</fullName>
        <ecNumber evidence="3">5.6.2.2</ecNumber>
    </recommendedName>
</protein>
<keyword evidence="7" id="KW-0238">DNA-binding</keyword>
<keyword evidence="4" id="KW-0547">Nucleotide-binding</keyword>
<comment type="catalytic activity">
    <reaction evidence="1">
        <text>ATP-dependent breakage, passage and rejoining of double-stranded DNA.</text>
        <dbReference type="EC" id="5.6.2.2"/>
    </reaction>
</comment>
<keyword evidence="8" id="KW-0413">Isomerase</keyword>
<evidence type="ECO:0000256" key="3">
    <source>
        <dbReference type="ARBA" id="ARBA00012895"/>
    </source>
</evidence>
<evidence type="ECO:0000256" key="2">
    <source>
        <dbReference type="ARBA" id="ARBA00010708"/>
    </source>
</evidence>
<evidence type="ECO:0000313" key="11">
    <source>
        <dbReference type="EMBL" id="GMA33941.1"/>
    </source>
</evidence>
<comment type="similarity">
    <text evidence="2">Belongs to the type II topoisomerase GyrB family.</text>
</comment>
<dbReference type="Gene3D" id="3.30.565.10">
    <property type="entry name" value="Histidine kinase-like ATPase, C-terminal domain"/>
    <property type="match status" value="1"/>
</dbReference>
<comment type="caution">
    <text evidence="11">The sequence shown here is derived from an EMBL/GenBank/DDBJ whole genome shotgun (WGS) entry which is preliminary data.</text>
</comment>
<proteinExistence type="inferred from homology"/>
<keyword evidence="5" id="KW-0067">ATP-binding</keyword>
<organism evidence="11 12">
    <name type="scientific">Demequina litorisediminis</name>
    <dbReference type="NCBI Taxonomy" id="1849022"/>
    <lineage>
        <taxon>Bacteria</taxon>
        <taxon>Bacillati</taxon>
        <taxon>Actinomycetota</taxon>
        <taxon>Actinomycetes</taxon>
        <taxon>Micrococcales</taxon>
        <taxon>Demequinaceae</taxon>
        <taxon>Demequina</taxon>
    </lineage>
</organism>
<dbReference type="PRINTS" id="PR01159">
    <property type="entry name" value="DNAGYRASEB"/>
</dbReference>
<dbReference type="Proteomes" id="UP001157125">
    <property type="component" value="Unassembled WGS sequence"/>
</dbReference>
<evidence type="ECO:0000256" key="4">
    <source>
        <dbReference type="ARBA" id="ARBA00022741"/>
    </source>
</evidence>
<keyword evidence="12" id="KW-1185">Reference proteome</keyword>
<accession>A0ABQ6I8B1</accession>
<name>A0ABQ6I8B1_9MICO</name>
<feature type="region of interest" description="Disordered" evidence="9">
    <location>
        <begin position="230"/>
        <end position="331"/>
    </location>
</feature>
<evidence type="ECO:0000259" key="10">
    <source>
        <dbReference type="Pfam" id="PF00204"/>
    </source>
</evidence>
<evidence type="ECO:0000256" key="9">
    <source>
        <dbReference type="SAM" id="MobiDB-lite"/>
    </source>
</evidence>
<evidence type="ECO:0000256" key="6">
    <source>
        <dbReference type="ARBA" id="ARBA00023029"/>
    </source>
</evidence>
<dbReference type="InterPro" id="IPR001241">
    <property type="entry name" value="Topo_IIA"/>
</dbReference>
<dbReference type="Gene3D" id="3.30.230.10">
    <property type="match status" value="1"/>
</dbReference>
<dbReference type="PANTHER" id="PTHR45866">
    <property type="entry name" value="DNA GYRASE/TOPOISOMERASE SUBUNIT B"/>
    <property type="match status" value="1"/>
</dbReference>
<dbReference type="SUPFAM" id="SSF55874">
    <property type="entry name" value="ATPase domain of HSP90 chaperone/DNA topoisomerase II/histidine kinase"/>
    <property type="match status" value="1"/>
</dbReference>
<evidence type="ECO:0000256" key="7">
    <source>
        <dbReference type="ARBA" id="ARBA00023125"/>
    </source>
</evidence>
<evidence type="ECO:0000256" key="8">
    <source>
        <dbReference type="ARBA" id="ARBA00023235"/>
    </source>
</evidence>
<evidence type="ECO:0000256" key="5">
    <source>
        <dbReference type="ARBA" id="ARBA00022840"/>
    </source>
</evidence>
<dbReference type="Pfam" id="PF00204">
    <property type="entry name" value="DNA_gyraseB"/>
    <property type="match status" value="1"/>
</dbReference>
<feature type="compositionally biased region" description="Basic and acidic residues" evidence="9">
    <location>
        <begin position="285"/>
        <end position="294"/>
    </location>
</feature>
<gene>
    <name evidence="11" type="ORF">GCM10025876_01450</name>
</gene>
<dbReference type="InterPro" id="IPR000565">
    <property type="entry name" value="Topo_IIA_B"/>
</dbReference>
<evidence type="ECO:0000256" key="1">
    <source>
        <dbReference type="ARBA" id="ARBA00000185"/>
    </source>
</evidence>
<dbReference type="PANTHER" id="PTHR45866:SF1">
    <property type="entry name" value="DNA GYRASE SUBUNIT B, MITOCHONDRIAL"/>
    <property type="match status" value="1"/>
</dbReference>
<evidence type="ECO:0000313" key="12">
    <source>
        <dbReference type="Proteomes" id="UP001157125"/>
    </source>
</evidence>
<dbReference type="InterPro" id="IPR014721">
    <property type="entry name" value="Ribsml_uS5_D2-typ_fold_subgr"/>
</dbReference>
<dbReference type="EC" id="5.6.2.2" evidence="3"/>
<feature type="compositionally biased region" description="Basic residues" evidence="9">
    <location>
        <begin position="230"/>
        <end position="247"/>
    </location>
</feature>
<reference evidence="12" key="1">
    <citation type="journal article" date="2019" name="Int. J. Syst. Evol. Microbiol.">
        <title>The Global Catalogue of Microorganisms (GCM) 10K type strain sequencing project: providing services to taxonomists for standard genome sequencing and annotation.</title>
        <authorList>
            <consortium name="The Broad Institute Genomics Platform"/>
            <consortium name="The Broad Institute Genome Sequencing Center for Infectious Disease"/>
            <person name="Wu L."/>
            <person name="Ma J."/>
        </authorList>
    </citation>
    <scope>NUCLEOTIDE SEQUENCE [LARGE SCALE GENOMIC DNA]</scope>
    <source>
        <strain evidence="12">NBRC 112299</strain>
    </source>
</reference>
<dbReference type="InterPro" id="IPR036890">
    <property type="entry name" value="HATPase_C_sf"/>
</dbReference>
<dbReference type="SMART" id="SM00433">
    <property type="entry name" value="TOP2c"/>
    <property type="match status" value="1"/>
</dbReference>
<dbReference type="EMBL" id="BSUN01000001">
    <property type="protein sequence ID" value="GMA33941.1"/>
    <property type="molecule type" value="Genomic_DNA"/>
</dbReference>
<dbReference type="SUPFAM" id="SSF54211">
    <property type="entry name" value="Ribosomal protein S5 domain 2-like"/>
    <property type="match status" value="1"/>
</dbReference>
<dbReference type="InterPro" id="IPR013506">
    <property type="entry name" value="Topo_IIA_bsu_dom2"/>
</dbReference>
<keyword evidence="6" id="KW-0799">Topoisomerase</keyword>
<sequence length="331" mass="36502">MGASVVNALSERLDVWVDRGGQTHHMAFRRGEPGQWADAPSGPSPASTFAPFTTGSQIDITGKVAKARTGTRTRYWADRQIFNKNARFSYEDLLTRARQTAFLVPGLTLTIRDERNPAEPHEESFRYDGGAKDFVDFVATDAGITDTWEIQGKGSYKETVPVLKADGALVSEEVERECVVDIALRWGVGYETEVRSFVNIISTPKGGTHQAGFETGLTKIMRKVIETNARRLKAHGQGRRRAHREGRHHGGADRHRHGPYPRAAVRGSDQGGLGHHARARHRREDRRDGTERYLHQPQARPQAAGKLRAREDRGGDAGAGRGSQAEGDLAA</sequence>
<dbReference type="InterPro" id="IPR020568">
    <property type="entry name" value="Ribosomal_Su5_D2-typ_SF"/>
</dbReference>
<feature type="compositionally biased region" description="Basic residues" evidence="9">
    <location>
        <begin position="275"/>
        <end position="284"/>
    </location>
</feature>